<evidence type="ECO:0000256" key="8">
    <source>
        <dbReference type="ARBA" id="ARBA00038436"/>
    </source>
</evidence>
<keyword evidence="5 9" id="KW-0812">Transmembrane</keyword>
<organism evidence="11 12">
    <name type="scientific">Franzmannia qiaohouensis</name>
    <dbReference type="NCBI Taxonomy" id="1329370"/>
    <lineage>
        <taxon>Bacteria</taxon>
        <taxon>Pseudomonadati</taxon>
        <taxon>Pseudomonadota</taxon>
        <taxon>Gammaproteobacteria</taxon>
        <taxon>Oceanospirillales</taxon>
        <taxon>Halomonadaceae</taxon>
        <taxon>Franzmannia</taxon>
    </lineage>
</organism>
<dbReference type="Pfam" id="PF04290">
    <property type="entry name" value="DctQ"/>
    <property type="match status" value="1"/>
</dbReference>
<evidence type="ECO:0000259" key="10">
    <source>
        <dbReference type="Pfam" id="PF04290"/>
    </source>
</evidence>
<reference evidence="11 12" key="1">
    <citation type="submission" date="2023-04" db="EMBL/GenBank/DDBJ databases">
        <title>A long-awaited taxogenomic arrangement of the family Halomonadaceae.</title>
        <authorList>
            <person name="De La Haba R."/>
            <person name="Chuvochina M."/>
            <person name="Wittouck S."/>
            <person name="Arahal D.R."/>
            <person name="Sanchez-Porro C."/>
            <person name="Hugenholtz P."/>
            <person name="Ventosa A."/>
        </authorList>
    </citation>
    <scope>NUCLEOTIDE SEQUENCE [LARGE SCALE GENOMIC DNA]</scope>
    <source>
        <strain evidence="11 12">DSM 26770</strain>
    </source>
</reference>
<evidence type="ECO:0000256" key="2">
    <source>
        <dbReference type="ARBA" id="ARBA00022448"/>
    </source>
</evidence>
<protein>
    <recommendedName>
        <fullName evidence="9">TRAP transporter small permease protein</fullName>
    </recommendedName>
</protein>
<dbReference type="InterPro" id="IPR007387">
    <property type="entry name" value="TRAP_DctQ"/>
</dbReference>
<dbReference type="InterPro" id="IPR055348">
    <property type="entry name" value="DctQ"/>
</dbReference>
<comment type="subunit">
    <text evidence="9">The complex comprises the extracytoplasmic solute receptor protein and the two transmembrane proteins.</text>
</comment>
<comment type="function">
    <text evidence="9">Part of the tripartite ATP-independent periplasmic (TRAP) transport system.</text>
</comment>
<evidence type="ECO:0000256" key="4">
    <source>
        <dbReference type="ARBA" id="ARBA00022519"/>
    </source>
</evidence>
<keyword evidence="6 9" id="KW-1133">Transmembrane helix</keyword>
<sequence length="209" mass="23156">MAKMNVMHDKPTCREAPRIGASIEAKGNEGLKNSETVHSEIGGCTGIKKGPLWRGVEILLFCGVVGMLVVVTLQVVARLTPMSLPWTEELTRYLFIWTTFLGLSVGTRSVSHARISLVIGRLPRLLQRVALHMYFVASCTFFMVLAYTGWRLVMQQFYNGETSPALGIGMYLITTSVVVSALLALWALVESVYLDHRTRSYLETGETIG</sequence>
<evidence type="ECO:0000256" key="5">
    <source>
        <dbReference type="ARBA" id="ARBA00022692"/>
    </source>
</evidence>
<dbReference type="Proteomes" id="UP001251374">
    <property type="component" value="Unassembled WGS sequence"/>
</dbReference>
<feature type="transmembrane region" description="Helical" evidence="9">
    <location>
        <begin position="91"/>
        <end position="110"/>
    </location>
</feature>
<dbReference type="EMBL" id="JARWAM010000014">
    <property type="protein sequence ID" value="MDR5907130.1"/>
    <property type="molecule type" value="Genomic_DNA"/>
</dbReference>
<gene>
    <name evidence="11" type="ORF">QC821_17755</name>
</gene>
<evidence type="ECO:0000313" key="12">
    <source>
        <dbReference type="Proteomes" id="UP001251374"/>
    </source>
</evidence>
<keyword evidence="3" id="KW-1003">Cell membrane</keyword>
<evidence type="ECO:0000256" key="1">
    <source>
        <dbReference type="ARBA" id="ARBA00004429"/>
    </source>
</evidence>
<feature type="transmembrane region" description="Helical" evidence="9">
    <location>
        <begin position="131"/>
        <end position="150"/>
    </location>
</feature>
<evidence type="ECO:0000256" key="6">
    <source>
        <dbReference type="ARBA" id="ARBA00022989"/>
    </source>
</evidence>
<comment type="subcellular location">
    <subcellularLocation>
        <location evidence="1 9">Cell inner membrane</location>
        <topology evidence="1 9">Multi-pass membrane protein</topology>
    </subcellularLocation>
</comment>
<evidence type="ECO:0000256" key="9">
    <source>
        <dbReference type="RuleBase" id="RU369079"/>
    </source>
</evidence>
<dbReference type="PANTHER" id="PTHR35011">
    <property type="entry name" value="2,3-DIKETO-L-GULONATE TRAP TRANSPORTER SMALL PERMEASE PROTEIN YIAM"/>
    <property type="match status" value="1"/>
</dbReference>
<comment type="caution">
    <text evidence="11">The sequence shown here is derived from an EMBL/GenBank/DDBJ whole genome shotgun (WGS) entry which is preliminary data.</text>
</comment>
<dbReference type="RefSeq" id="WP_309724262.1">
    <property type="nucleotide sequence ID" value="NZ_JARWAM010000014.1"/>
</dbReference>
<feature type="transmembrane region" description="Helical" evidence="9">
    <location>
        <begin position="58"/>
        <end position="79"/>
    </location>
</feature>
<keyword evidence="2 9" id="KW-0813">Transport</keyword>
<proteinExistence type="inferred from homology"/>
<keyword evidence="12" id="KW-1185">Reference proteome</keyword>
<evidence type="ECO:0000256" key="7">
    <source>
        <dbReference type="ARBA" id="ARBA00023136"/>
    </source>
</evidence>
<feature type="domain" description="Tripartite ATP-independent periplasmic transporters DctQ component" evidence="10">
    <location>
        <begin position="67"/>
        <end position="194"/>
    </location>
</feature>
<evidence type="ECO:0000256" key="3">
    <source>
        <dbReference type="ARBA" id="ARBA00022475"/>
    </source>
</evidence>
<comment type="similarity">
    <text evidence="8 9">Belongs to the TRAP transporter small permease family.</text>
</comment>
<name>A0ABU1HI18_9GAMM</name>
<evidence type="ECO:0000313" key="11">
    <source>
        <dbReference type="EMBL" id="MDR5907130.1"/>
    </source>
</evidence>
<feature type="transmembrane region" description="Helical" evidence="9">
    <location>
        <begin position="170"/>
        <end position="189"/>
    </location>
</feature>
<keyword evidence="4 9" id="KW-0997">Cell inner membrane</keyword>
<accession>A0ABU1HI18</accession>
<keyword evidence="7 9" id="KW-0472">Membrane</keyword>